<keyword evidence="3 5" id="KW-1133">Transmembrane helix</keyword>
<dbReference type="PANTHER" id="PTHR42718:SF42">
    <property type="entry name" value="EXPORT PROTEIN"/>
    <property type="match status" value="1"/>
</dbReference>
<feature type="transmembrane region" description="Helical" evidence="5">
    <location>
        <begin position="339"/>
        <end position="362"/>
    </location>
</feature>
<proteinExistence type="predicted"/>
<feature type="transmembrane region" description="Helical" evidence="5">
    <location>
        <begin position="97"/>
        <end position="118"/>
    </location>
</feature>
<comment type="subcellular location">
    <subcellularLocation>
        <location evidence="1">Cell membrane</location>
        <topology evidence="1">Multi-pass membrane protein</topology>
    </subcellularLocation>
</comment>
<dbReference type="GO" id="GO:0022857">
    <property type="term" value="F:transmembrane transporter activity"/>
    <property type="evidence" value="ECO:0007669"/>
    <property type="project" value="InterPro"/>
</dbReference>
<feature type="transmembrane region" description="Helical" evidence="5">
    <location>
        <begin position="72"/>
        <end position="91"/>
    </location>
</feature>
<feature type="transmembrane region" description="Helical" evidence="5">
    <location>
        <begin position="42"/>
        <end position="60"/>
    </location>
</feature>
<evidence type="ECO:0000256" key="5">
    <source>
        <dbReference type="SAM" id="Phobius"/>
    </source>
</evidence>
<evidence type="ECO:0000256" key="3">
    <source>
        <dbReference type="ARBA" id="ARBA00022989"/>
    </source>
</evidence>
<dbReference type="SUPFAM" id="SSF103473">
    <property type="entry name" value="MFS general substrate transporter"/>
    <property type="match status" value="1"/>
</dbReference>
<dbReference type="InterPro" id="IPR020846">
    <property type="entry name" value="MFS_dom"/>
</dbReference>
<organism evidence="7 8">
    <name type="scientific">Lentzea albida</name>
    <dbReference type="NCBI Taxonomy" id="65499"/>
    <lineage>
        <taxon>Bacteria</taxon>
        <taxon>Bacillati</taxon>
        <taxon>Actinomycetota</taxon>
        <taxon>Actinomycetes</taxon>
        <taxon>Pseudonocardiales</taxon>
        <taxon>Pseudonocardiaceae</taxon>
        <taxon>Lentzea</taxon>
    </lineage>
</organism>
<feature type="transmembrane region" description="Helical" evidence="5">
    <location>
        <begin position="312"/>
        <end position="333"/>
    </location>
</feature>
<keyword evidence="4 5" id="KW-0472">Membrane</keyword>
<feature type="transmembrane region" description="Helical" evidence="5">
    <location>
        <begin position="278"/>
        <end position="300"/>
    </location>
</feature>
<feature type="transmembrane region" description="Helical" evidence="5">
    <location>
        <begin position="130"/>
        <end position="152"/>
    </location>
</feature>
<keyword evidence="8" id="KW-1185">Reference proteome</keyword>
<dbReference type="CDD" id="cd17321">
    <property type="entry name" value="MFS_MMR_MDR_like"/>
    <property type="match status" value="1"/>
</dbReference>
<dbReference type="InterPro" id="IPR036259">
    <property type="entry name" value="MFS_trans_sf"/>
</dbReference>
<dbReference type="AlphaFoldDB" id="A0A1H9E2M8"/>
<feature type="transmembrane region" description="Helical" evidence="5">
    <location>
        <begin position="412"/>
        <end position="429"/>
    </location>
</feature>
<evidence type="ECO:0000313" key="7">
    <source>
        <dbReference type="EMBL" id="SEQ19915.1"/>
    </source>
</evidence>
<name>A0A1H9E2M8_9PSEU</name>
<evidence type="ECO:0000313" key="8">
    <source>
        <dbReference type="Proteomes" id="UP000199503"/>
    </source>
</evidence>
<evidence type="ECO:0000256" key="2">
    <source>
        <dbReference type="ARBA" id="ARBA00022692"/>
    </source>
</evidence>
<dbReference type="PANTHER" id="PTHR42718">
    <property type="entry name" value="MAJOR FACILITATOR SUPERFAMILY MULTIDRUG TRANSPORTER MFSC"/>
    <property type="match status" value="1"/>
</dbReference>
<dbReference type="Gene3D" id="1.20.1720.10">
    <property type="entry name" value="Multidrug resistance protein D"/>
    <property type="match status" value="1"/>
</dbReference>
<dbReference type="Gene3D" id="1.20.1250.20">
    <property type="entry name" value="MFS general substrate transporter like domains"/>
    <property type="match status" value="1"/>
</dbReference>
<sequence>MTRAKTLVAVCVALMAVISSVTGLNVAQPHLAAEFGASQGTVLWIINVYVLTLAALLLPLGAVGDRWGRRPVLLAGLGVFGVANVLAGLAPSVEVLLAARVLAGVGAATIMPVTLAVITSTFPEEERGRAIGVWTGVAGGGGLLGMFLSALLVDVADWRFLFVLPVVLVAVALVMAAGHVPDSRDVRPFDLGGALTSSVAVAGLIYFLHEGDLVGLAVGAAAAVGFVVWELRHRSPLLDVRVFRDRLATGSVVLLVVFGVQAGVSIVLYPFFQTVLGWSGLVSTVALLPMAGLMMVASGAAPGLAERVGARATTAAGIALSGIGLVLMASLVTDDYLSVLPGMIAMGVGMGLSMPGATEAITSSLPREQQGVASALNDVTREFGTALGVALLGAVVAGAVDSGGSFVEGWRTATWTGAALMAVLLAFVVRRR</sequence>
<dbReference type="InterPro" id="IPR011701">
    <property type="entry name" value="MFS"/>
</dbReference>
<keyword evidence="2 5" id="KW-0812">Transmembrane</keyword>
<gene>
    <name evidence="7" type="ORF">SAMN04488000_102140</name>
</gene>
<dbReference type="STRING" id="65499.SAMN04488000_102140"/>
<feature type="transmembrane region" description="Helical" evidence="5">
    <location>
        <begin position="158"/>
        <end position="177"/>
    </location>
</feature>
<accession>A0A1H9E2M8</accession>
<feature type="transmembrane region" description="Helical" evidence="5">
    <location>
        <begin position="213"/>
        <end position="231"/>
    </location>
</feature>
<feature type="domain" description="Major facilitator superfamily (MFS) profile" evidence="6">
    <location>
        <begin position="6"/>
        <end position="432"/>
    </location>
</feature>
<dbReference type="GO" id="GO:0005886">
    <property type="term" value="C:plasma membrane"/>
    <property type="evidence" value="ECO:0007669"/>
    <property type="project" value="UniProtKB-SubCell"/>
</dbReference>
<dbReference type="RefSeq" id="WP_245785930.1">
    <property type="nucleotide sequence ID" value="NZ_FOFV01000002.1"/>
</dbReference>
<feature type="transmembrane region" description="Helical" evidence="5">
    <location>
        <begin position="383"/>
        <end position="400"/>
    </location>
</feature>
<evidence type="ECO:0000259" key="6">
    <source>
        <dbReference type="PROSITE" id="PS50850"/>
    </source>
</evidence>
<dbReference type="Proteomes" id="UP000199503">
    <property type="component" value="Unassembled WGS sequence"/>
</dbReference>
<evidence type="ECO:0000256" key="4">
    <source>
        <dbReference type="ARBA" id="ARBA00023136"/>
    </source>
</evidence>
<protein>
    <submittedName>
        <fullName evidence="7">Predicted arabinose efflux permease, MFS family</fullName>
    </submittedName>
</protein>
<feature type="transmembrane region" description="Helical" evidence="5">
    <location>
        <begin position="252"/>
        <end position="272"/>
    </location>
</feature>
<dbReference type="Pfam" id="PF07690">
    <property type="entry name" value="MFS_1"/>
    <property type="match status" value="1"/>
</dbReference>
<evidence type="ECO:0000256" key="1">
    <source>
        <dbReference type="ARBA" id="ARBA00004651"/>
    </source>
</evidence>
<dbReference type="EMBL" id="FOFV01000002">
    <property type="protein sequence ID" value="SEQ19915.1"/>
    <property type="molecule type" value="Genomic_DNA"/>
</dbReference>
<feature type="transmembrane region" description="Helical" evidence="5">
    <location>
        <begin position="189"/>
        <end position="207"/>
    </location>
</feature>
<reference evidence="8" key="1">
    <citation type="submission" date="2016-10" db="EMBL/GenBank/DDBJ databases">
        <authorList>
            <person name="Varghese N."/>
            <person name="Submissions S."/>
        </authorList>
    </citation>
    <scope>NUCLEOTIDE SEQUENCE [LARGE SCALE GENOMIC DNA]</scope>
    <source>
        <strain evidence="8">DSM 44437</strain>
    </source>
</reference>
<dbReference type="PROSITE" id="PS50850">
    <property type="entry name" value="MFS"/>
    <property type="match status" value="1"/>
</dbReference>